<accession>A0A059D0I1</accession>
<gene>
    <name evidence="11" type="ORF">EUGRSUZ_B00829</name>
</gene>
<protein>
    <recommendedName>
        <fullName evidence="2">RING-type E3 ubiquitin transferase</fullName>
        <ecNumber evidence="2">2.3.2.27</ecNumber>
    </recommendedName>
</protein>
<keyword evidence="3" id="KW-0808">Transferase</keyword>
<dbReference type="EMBL" id="KK198754">
    <property type="protein sequence ID" value="KCW83944.1"/>
    <property type="molecule type" value="Genomic_DNA"/>
</dbReference>
<feature type="region of interest" description="Disordered" evidence="9">
    <location>
        <begin position="1"/>
        <end position="41"/>
    </location>
</feature>
<evidence type="ECO:0000313" key="11">
    <source>
        <dbReference type="EMBL" id="KCW83944.1"/>
    </source>
</evidence>
<evidence type="ECO:0000256" key="4">
    <source>
        <dbReference type="ARBA" id="ARBA00022723"/>
    </source>
</evidence>
<dbReference type="FunCoup" id="A0A059D0I1">
    <property type="interactions" value="778"/>
</dbReference>
<evidence type="ECO:0000256" key="5">
    <source>
        <dbReference type="ARBA" id="ARBA00022771"/>
    </source>
</evidence>
<dbReference type="PROSITE" id="PS50089">
    <property type="entry name" value="ZF_RING_2"/>
    <property type="match status" value="1"/>
</dbReference>
<evidence type="ECO:0000256" key="2">
    <source>
        <dbReference type="ARBA" id="ARBA00012483"/>
    </source>
</evidence>
<keyword evidence="6" id="KW-0833">Ubl conjugation pathway</keyword>
<keyword evidence="4" id="KW-0479">Metal-binding</keyword>
<dbReference type="PANTHER" id="PTHR22937">
    <property type="entry name" value="E3 UBIQUITIN-PROTEIN LIGASE RNF165"/>
    <property type="match status" value="1"/>
</dbReference>
<dbReference type="SMART" id="SM00184">
    <property type="entry name" value="RING"/>
    <property type="match status" value="1"/>
</dbReference>
<keyword evidence="7" id="KW-0862">Zinc</keyword>
<organism evidence="11">
    <name type="scientific">Eucalyptus grandis</name>
    <name type="common">Flooded gum</name>
    <dbReference type="NCBI Taxonomy" id="71139"/>
    <lineage>
        <taxon>Eukaryota</taxon>
        <taxon>Viridiplantae</taxon>
        <taxon>Streptophyta</taxon>
        <taxon>Embryophyta</taxon>
        <taxon>Tracheophyta</taxon>
        <taxon>Spermatophyta</taxon>
        <taxon>Magnoliopsida</taxon>
        <taxon>eudicotyledons</taxon>
        <taxon>Gunneridae</taxon>
        <taxon>Pentapetalae</taxon>
        <taxon>rosids</taxon>
        <taxon>malvids</taxon>
        <taxon>Myrtales</taxon>
        <taxon>Myrtaceae</taxon>
        <taxon>Myrtoideae</taxon>
        <taxon>Eucalypteae</taxon>
        <taxon>Eucalyptus</taxon>
    </lineage>
</organism>
<sequence length="370" mass="40219">MPVLGESSEHTKPRRPRNQLCNPIQETADRSPSPFVLPNRAKPTISSFLHSESPSEHMPTTMNSAKKKHFASSRFRGLGCAASASQQVSVPAVIRASADWEKRKVKKKKQKRGGGGGGGGGGGNPTVVVDGGGSSFGGCNSGSSCVVAEDAWCGPGIGFSAADADCVVVGRRNMSARGTIDGDKFGPRERLCVSRRTVNPEEFILDSDPAFGTTHSGLETYVPGPRRYRHIRHPSPEGLAEIMMLHTSLLMGGRLDVLDRYRGWRLDIDNMTYEQLLELGDRIGYVNTGLKGDQIAHCIRKIKLTNLNDLARHFSAKADRKCSICQEEFEVGDELGKLNCGHGYHMECIKHWLGQKNSCPVCKSEAVARS</sequence>
<evidence type="ECO:0000256" key="3">
    <source>
        <dbReference type="ARBA" id="ARBA00022679"/>
    </source>
</evidence>
<dbReference type="AlphaFoldDB" id="A0A059D0I1"/>
<reference evidence="11" key="1">
    <citation type="submission" date="2013-07" db="EMBL/GenBank/DDBJ databases">
        <title>The genome of Eucalyptus grandis.</title>
        <authorList>
            <person name="Schmutz J."/>
            <person name="Hayes R."/>
            <person name="Myburg A."/>
            <person name="Tuskan G."/>
            <person name="Grattapaglia D."/>
            <person name="Rokhsar D.S."/>
        </authorList>
    </citation>
    <scope>NUCLEOTIDE SEQUENCE</scope>
    <source>
        <tissue evidence="11">Leaf extractions</tissue>
    </source>
</reference>
<dbReference type="Pfam" id="PF13639">
    <property type="entry name" value="zf-RING_2"/>
    <property type="match status" value="1"/>
</dbReference>
<feature type="domain" description="RING-type" evidence="10">
    <location>
        <begin position="322"/>
        <end position="363"/>
    </location>
</feature>
<dbReference type="InParanoid" id="A0A059D0I1"/>
<dbReference type="SUPFAM" id="SSF57850">
    <property type="entry name" value="RING/U-box"/>
    <property type="match status" value="1"/>
</dbReference>
<dbReference type="InterPro" id="IPR013083">
    <property type="entry name" value="Znf_RING/FYVE/PHD"/>
</dbReference>
<name>A0A059D0I1_EUCGR</name>
<dbReference type="InterPro" id="IPR001841">
    <property type="entry name" value="Znf_RING"/>
</dbReference>
<proteinExistence type="predicted"/>
<dbReference type="GO" id="GO:0061630">
    <property type="term" value="F:ubiquitin protein ligase activity"/>
    <property type="evidence" value="ECO:0000318"/>
    <property type="project" value="GO_Central"/>
</dbReference>
<dbReference type="InterPro" id="IPR045191">
    <property type="entry name" value="MBR1/2-like"/>
</dbReference>
<dbReference type="Gramene" id="KCW83944">
    <property type="protein sequence ID" value="KCW83944"/>
    <property type="gene ID" value="EUGRSUZ_B00829"/>
</dbReference>
<feature type="compositionally biased region" description="Gly residues" evidence="9">
    <location>
        <begin position="113"/>
        <end position="125"/>
    </location>
</feature>
<dbReference type="EC" id="2.3.2.27" evidence="2"/>
<keyword evidence="5 8" id="KW-0863">Zinc-finger</keyword>
<evidence type="ECO:0000259" key="10">
    <source>
        <dbReference type="PROSITE" id="PS50089"/>
    </source>
</evidence>
<comment type="catalytic activity">
    <reaction evidence="1">
        <text>S-ubiquitinyl-[E2 ubiquitin-conjugating enzyme]-L-cysteine + [acceptor protein]-L-lysine = [E2 ubiquitin-conjugating enzyme]-L-cysteine + N(6)-ubiquitinyl-[acceptor protein]-L-lysine.</text>
        <dbReference type="EC" id="2.3.2.27"/>
    </reaction>
</comment>
<evidence type="ECO:0000256" key="9">
    <source>
        <dbReference type="SAM" id="MobiDB-lite"/>
    </source>
</evidence>
<dbReference type="Gene3D" id="3.30.40.10">
    <property type="entry name" value="Zinc/RING finger domain, C3HC4 (zinc finger)"/>
    <property type="match status" value="1"/>
</dbReference>
<evidence type="ECO:0000256" key="6">
    <source>
        <dbReference type="ARBA" id="ARBA00022786"/>
    </source>
</evidence>
<dbReference type="OMA" id="WDDTSKH"/>
<evidence type="ECO:0000256" key="7">
    <source>
        <dbReference type="ARBA" id="ARBA00022833"/>
    </source>
</evidence>
<evidence type="ECO:0000256" key="1">
    <source>
        <dbReference type="ARBA" id="ARBA00000900"/>
    </source>
</evidence>
<feature type="compositionally biased region" description="Basic residues" evidence="9">
    <location>
        <begin position="103"/>
        <end position="112"/>
    </location>
</feature>
<dbReference type="GO" id="GO:0008270">
    <property type="term" value="F:zinc ion binding"/>
    <property type="evidence" value="ECO:0007669"/>
    <property type="project" value="UniProtKB-KW"/>
</dbReference>
<dbReference type="PANTHER" id="PTHR22937:SF122">
    <property type="entry name" value="RING-TYPE E3 UBIQUITIN TRANSFERASE"/>
    <property type="match status" value="1"/>
</dbReference>
<feature type="region of interest" description="Disordered" evidence="9">
    <location>
        <begin position="101"/>
        <end position="125"/>
    </location>
</feature>
<dbReference type="eggNOG" id="KOG0800">
    <property type="taxonomic scope" value="Eukaryota"/>
</dbReference>
<evidence type="ECO:0000256" key="8">
    <source>
        <dbReference type="PROSITE-ProRule" id="PRU00175"/>
    </source>
</evidence>